<gene>
    <name evidence="1" type="ORF">BTN49_1505</name>
</gene>
<proteinExistence type="predicted"/>
<dbReference type="AlphaFoldDB" id="A0A2A5T452"/>
<protein>
    <submittedName>
        <fullName evidence="1">Mobile element protein</fullName>
    </submittedName>
</protein>
<dbReference type="EMBL" id="NBYY01000013">
    <property type="protein sequence ID" value="PCS22947.1"/>
    <property type="molecule type" value="Genomic_DNA"/>
</dbReference>
<organism evidence="1 2">
    <name type="scientific">Candidatus Enterovibrio escicola</name>
    <dbReference type="NCBI Taxonomy" id="1927127"/>
    <lineage>
        <taxon>Bacteria</taxon>
        <taxon>Pseudomonadati</taxon>
        <taxon>Pseudomonadota</taxon>
        <taxon>Gammaproteobacteria</taxon>
        <taxon>Vibrionales</taxon>
        <taxon>Vibrionaceae</taxon>
        <taxon>Enterovibrio</taxon>
    </lineage>
</organism>
<name>A0A2A5T452_9GAMM</name>
<keyword evidence="2" id="KW-1185">Reference proteome</keyword>
<dbReference type="Proteomes" id="UP000219020">
    <property type="component" value="Unassembled WGS sequence"/>
</dbReference>
<comment type="caution">
    <text evidence="1">The sequence shown here is derived from an EMBL/GenBank/DDBJ whole genome shotgun (WGS) entry which is preliminary data.</text>
</comment>
<dbReference type="RefSeq" id="WP_097356408.1">
    <property type="nucleotide sequence ID" value="NZ_CAWNJE010000031.1"/>
</dbReference>
<evidence type="ECO:0000313" key="1">
    <source>
        <dbReference type="EMBL" id="PCS22947.1"/>
    </source>
</evidence>
<sequence length="87" mass="9911">MTRSAIKDQVKSKAVKALKDDKLTKCKQDSLYHKHSLTETAMDRYKQLLGPTLTLRDYTAKVGEALANMKTMNNIIRFGMLVLHQTN</sequence>
<evidence type="ECO:0000313" key="2">
    <source>
        <dbReference type="Proteomes" id="UP000219020"/>
    </source>
</evidence>
<reference evidence="2" key="1">
    <citation type="submission" date="2017-04" db="EMBL/GenBank/DDBJ databases">
        <title>Genome evolution of the luminous symbionts of deep sea anglerfish.</title>
        <authorList>
            <person name="Hendry T.A."/>
        </authorList>
    </citation>
    <scope>NUCLEOTIDE SEQUENCE [LARGE SCALE GENOMIC DNA]</scope>
</reference>
<accession>A0A2A5T452</accession>